<dbReference type="RefSeq" id="WP_135642478.1">
    <property type="nucleotide sequence ID" value="NZ_RQER01000011.1"/>
</dbReference>
<dbReference type="EMBL" id="RQGC01000001">
    <property type="protein sequence ID" value="TGL43432.1"/>
    <property type="molecule type" value="Genomic_DNA"/>
</dbReference>
<evidence type="ECO:0000313" key="4">
    <source>
        <dbReference type="Proteomes" id="UP000297946"/>
    </source>
</evidence>
<protein>
    <submittedName>
        <fullName evidence="1">Choice-of-anchor D domain-containing protein</fullName>
    </submittedName>
</protein>
<proteinExistence type="predicted"/>
<dbReference type="InterPro" id="IPR011042">
    <property type="entry name" value="6-blade_b-propeller_TolB-like"/>
</dbReference>
<evidence type="ECO:0000313" key="2">
    <source>
        <dbReference type="EMBL" id="TGL43432.1"/>
    </source>
</evidence>
<dbReference type="Gene3D" id="2.60.40.10">
    <property type="entry name" value="Immunoglobulins"/>
    <property type="match status" value="2"/>
</dbReference>
<accession>A0A5F1ZX48</accession>
<dbReference type="NCBIfam" id="NF012200">
    <property type="entry name" value="choice_anch_D"/>
    <property type="match status" value="1"/>
</dbReference>
<dbReference type="PANTHER" id="PTHR35580:SF1">
    <property type="entry name" value="PHYTASE-LIKE DOMAIN-CONTAINING PROTEIN"/>
    <property type="match status" value="1"/>
</dbReference>
<evidence type="ECO:0000313" key="1">
    <source>
        <dbReference type="EMBL" id="TGJ98517.1"/>
    </source>
</evidence>
<organism evidence="1 4">
    <name type="scientific">Leptospira langatensis</name>
    <dbReference type="NCBI Taxonomy" id="2484983"/>
    <lineage>
        <taxon>Bacteria</taxon>
        <taxon>Pseudomonadati</taxon>
        <taxon>Spirochaetota</taxon>
        <taxon>Spirochaetia</taxon>
        <taxon>Leptospirales</taxon>
        <taxon>Leptospiraceae</taxon>
        <taxon>Leptospira</taxon>
    </lineage>
</organism>
<dbReference type="InterPro" id="IPR036116">
    <property type="entry name" value="FN3_sf"/>
</dbReference>
<dbReference type="SUPFAM" id="SSF49265">
    <property type="entry name" value="Fibronectin type III"/>
    <property type="match status" value="1"/>
</dbReference>
<comment type="caution">
    <text evidence="1">The sequence shown here is derived from an EMBL/GenBank/DDBJ whole genome shotgun (WGS) entry which is preliminary data.</text>
</comment>
<dbReference type="InterPro" id="IPR013783">
    <property type="entry name" value="Ig-like_fold"/>
</dbReference>
<dbReference type="OrthoDB" id="346280at2"/>
<dbReference type="PANTHER" id="PTHR35580">
    <property type="entry name" value="CELL SURFACE GLYCOPROTEIN (S-LAYER PROTEIN)-LIKE PROTEIN"/>
    <property type="match status" value="1"/>
</dbReference>
<dbReference type="Proteomes" id="UP000297946">
    <property type="component" value="Unassembled WGS sequence"/>
</dbReference>
<dbReference type="AlphaFoldDB" id="A0A5F1ZX48"/>
<dbReference type="InterPro" id="IPR003961">
    <property type="entry name" value="FN3_dom"/>
</dbReference>
<reference evidence="2" key="1">
    <citation type="submission" date="2018-10" db="EMBL/GenBank/DDBJ databases">
        <authorList>
            <person name="Vincent A.T."/>
            <person name="Schiettekatte O."/>
            <person name="Bourhy P."/>
            <person name="Veyrier F.J."/>
            <person name="Picardeau M."/>
        </authorList>
    </citation>
    <scope>NUCLEOTIDE SEQUENCE</scope>
    <source>
        <strain evidence="2">201702690</strain>
    </source>
</reference>
<dbReference type="EMBL" id="RQER01000011">
    <property type="protein sequence ID" value="TGJ98517.1"/>
    <property type="molecule type" value="Genomic_DNA"/>
</dbReference>
<keyword evidence="3" id="KW-1185">Reference proteome</keyword>
<name>A0A5F1ZX48_9LEPT</name>
<evidence type="ECO:0000313" key="3">
    <source>
        <dbReference type="Proteomes" id="UP000297273"/>
    </source>
</evidence>
<dbReference type="InterPro" id="IPR052918">
    <property type="entry name" value="Motility_Chemotaxis_Reg"/>
</dbReference>
<reference evidence="3 4" key="2">
    <citation type="journal article" date="2019" name="PLoS Negl. Trop. Dis.">
        <title>Revisiting the worldwide diversity of Leptospira species in the environment.</title>
        <authorList>
            <person name="Vincent A.T."/>
            <person name="Schiettekatte O."/>
            <person name="Bourhy P."/>
            <person name="Veyrier F.J."/>
            <person name="Picardeau M."/>
        </authorList>
    </citation>
    <scope>NUCLEOTIDE SEQUENCE [LARGE SCALE GENOMIC DNA]</scope>
    <source>
        <strain evidence="3">201702690</strain>
        <strain evidence="1 4">SSW18</strain>
    </source>
</reference>
<dbReference type="Proteomes" id="UP000297273">
    <property type="component" value="Unassembled WGS sequence"/>
</dbReference>
<dbReference type="Gene3D" id="2.120.10.30">
    <property type="entry name" value="TolB, C-terminal domain"/>
    <property type="match status" value="1"/>
</dbReference>
<dbReference type="CDD" id="cd00063">
    <property type="entry name" value="FN3"/>
    <property type="match status" value="1"/>
</dbReference>
<gene>
    <name evidence="1" type="ORF">EHO57_18140</name>
    <name evidence="2" type="ORF">EHQ53_02000</name>
</gene>
<sequence length="1114" mass="118730">MRKFLSIVAIYILLLQCNLPFISKKQSVLPFSLNYSLFSLLINQAQININYNPTSGGILSSHNMSLVIPVGATNSKIEISGKLLKEIPLVTDPNLIPAGIAYEFSPHGTEFNFNQLPILTFKYDRELLTENNITEDNLMIYYYDNELEEYVPIGGKIDKQKKTISASLEHFSIYIVAAQAEKPTNTLPAVGAPSCLPACGAATTRAGSPLYVRSVITDPDADGAIVDVTLYYRIVGSPTYNSVPMQIENAVPPVLNRYAALIPSNFVTTAGIDFYITATDNLGGIRIRAPLIRTPTTSICSVSNPANFTISSGFQKLITLAGTAGTICPGATNITNIIAESYSISNGVGNLNSAGSNGILFDAQKTGVGVLTTTVGIFTTNTSITVKNGEVSSIEILDENSLPINNVLGISPNYNYSFDAVGKDAYGNQILVLPNWSNTGLIGSFTSSTSGILNTAGGNGSGTISATLGSKSKTINVVVTSVNPPTTGIFAVPGISSITITWDTVVGANSYNLYYTTDGSIPSKLNGIKVSNVTSPYIHSSLTDGTTYNYVLTSTNSGPPGPPTGYESLESSPFSAIPLPANTPTSPTFNLKIGVQSQTFDGKYTFNSVLQNTQGSSVAFTVENLGAANLQFLGAQAVQIYGANADQFQFTQPIFPVLPGQSSNFNIRFSPTSPGIKTGELTILCNDPNTPYFRLNLEALSVCSGDGVEDLVGWNKKIDGNSGDDSVGGTAFDGSGNIYVVGYGTNLVSTTSGTDWWIKKFNSAGTEVITNWNKKIDGGIAAAAQAIAIDSSDNIYVVGYATNLVSTTSGTDWWIKKFNSAGTEVTTNWNKKFDGGKNANAIEAIVDSSGNLYVIGMGTNLVSTTSGTDWWIKKFNSAGTEDVTNWNKIYDGGSDAKPFGSTIDSSGNIYIAGYGTNLVSANSGSDWWIKKFSLAGIEDTASWNKIFTSPNPGNLPGETAMSIKSDKSDNIYVSGVAFNLISSNSGSNMWIKKFNPNGMEDLVGWNKRFSNYYIGANIVLDSSGSLFITGATPNLSGGTNNTDIFIKKYLSTGLEDTANWNKVFDNGFNDYGLRLLYHPSGFLYFAGTSLNAGSQNTNNDNDWILKKFQASACY</sequence>
<dbReference type="SUPFAM" id="SSF101898">
    <property type="entry name" value="NHL repeat"/>
    <property type="match status" value="1"/>
</dbReference>